<comment type="function">
    <text evidence="6">Involved in mitochondrial fission. Acts as an adapter protein required to form mitochondrial fission complexes. Formation of these complexes is required to promote constriction and fission of the mitochondrial compartment at a late step in mitochondrial division.</text>
</comment>
<evidence type="ECO:0000256" key="1">
    <source>
        <dbReference type="ARBA" id="ARBA00004570"/>
    </source>
</evidence>
<feature type="coiled-coil region" evidence="8">
    <location>
        <begin position="31"/>
        <end position="58"/>
    </location>
</feature>
<feature type="repeat" description="WD" evidence="7">
    <location>
        <begin position="784"/>
        <end position="825"/>
    </location>
</feature>
<dbReference type="Pfam" id="PF00400">
    <property type="entry name" value="WD40"/>
    <property type="match status" value="8"/>
</dbReference>
<feature type="repeat" description="WD" evidence="7">
    <location>
        <begin position="1038"/>
        <end position="1079"/>
    </location>
</feature>
<dbReference type="InterPro" id="IPR027417">
    <property type="entry name" value="P-loop_NTPase"/>
</dbReference>
<feature type="repeat" description="WD" evidence="7">
    <location>
        <begin position="914"/>
        <end position="954"/>
    </location>
</feature>
<accession>A0AAD6D223</accession>
<proteinExistence type="inferred from homology"/>
<dbReference type="InterPro" id="IPR019775">
    <property type="entry name" value="WD40_repeat_CS"/>
</dbReference>
<dbReference type="SUPFAM" id="SSF52540">
    <property type="entry name" value="P-loop containing nucleoside triphosphate hydrolases"/>
    <property type="match status" value="1"/>
</dbReference>
<feature type="domain" description="NACHT" evidence="9">
    <location>
        <begin position="204"/>
        <end position="355"/>
    </location>
</feature>
<sequence>MDGVSSVASVIAVIQLAGSILKTCAGYILEARDARDDVRTLQRAVAALEGILQKLKDILQGPHGATLSTSSSLASNISDCLIQLQDLEKKVDMGRGNRMMKRLGIRALKWPLKRTEIDKIINVLERYKSAFALSLQVDQATVLIDMAENAHRIGQNLDLDKLPTAHGAEFDSYVDQHKDECLPGTRTELFHEIEEWITSQQAKCIFWLNGKAGTGKSTVCRTVAKSLKNDSLLGASFFFKRGEGDCGNATKFFTTIVQQFINRISRLKPVVCRALRDEPDLATKTLKDQFSKLLLQPLLSLDPAQGRAQTVVLVVDALDECENSKDIQVILQLLPQLRVSTAVRVRIFLTSRDEAQVKLGFSGISNHYKPFAIHEIPEAVTEHDISLFLKDRFAKIRGARDVPPDWPGENTVQALVMMSAPLFISAATVCRYLEDTKWDPDVRLAELLKDQAQYATKMEKTYLPVLTRLLEDQEEDESERLVQQFQDIVGVIVLLAVPLPVNALSQLLHTRPAIIRNLLNSFQSVLYIPDDKDTPVKILRSSFRDFLINSKSKFRVDQQCTHKAITKYCLAAMSGGLKRNVCALPSYGTHMKGIDAQLVRQYLPPELQYSCHYWVHHLSQCKTSRDEMDDVLAFLKKHFMHWIEAMSILCLGSEVVRIINMLQSLLHRDGNYELSEFLHDAKRFFLRNRQIADNVPLQLYCAGLVFAPKQALIRRQFKGELPSWIRRFPEVQETWSAELQTLEGHIGKVFSVTFSPDGRLLASGSSDKAVRLWDATTGALEQTLEGHSGTVFSVAFSPDGRLLASGSSARTIKLWDTDKGFLQQTLEGDSNWTSSGSVFYLAFSPDRRLLGSALSEQVMLWDARAGTLQQTLEGHSRYVSSVAFSSDGRLLASASEDRTVVLWNVTTGALLHRINDHSRYVSSVAFSPCGRLLASASGKTVRIWDATTATLQQTLESQSGSVFSVAFSPDGRRLASGSGVRVKLWDIGTGALQQTLEGHENTVLSVAFSPDGRLLASSSYATTIRLWDTGSGALQQNPERHSGPVWSVAFSPDGHQLASGARDTTARLWDTDAGTLQHTLKGHSGSVYFVAFSSDGRFLRSNSDDETIRLWDTGTGALLQFEEQSGIREE</sequence>
<feature type="repeat" description="WD" evidence="7">
    <location>
        <begin position="872"/>
        <end position="913"/>
    </location>
</feature>
<dbReference type="Proteomes" id="UP001220324">
    <property type="component" value="Unassembled WGS sequence"/>
</dbReference>
<reference evidence="10 11" key="1">
    <citation type="journal article" date="2023" name="IMA Fungus">
        <title>Comparative genomic study of the Penicillium genus elucidates a diverse pangenome and 15 lateral gene transfer events.</title>
        <authorList>
            <person name="Petersen C."/>
            <person name="Sorensen T."/>
            <person name="Nielsen M.R."/>
            <person name="Sondergaard T.E."/>
            <person name="Sorensen J.L."/>
            <person name="Fitzpatrick D.A."/>
            <person name="Frisvad J.C."/>
            <person name="Nielsen K.L."/>
        </authorList>
    </citation>
    <scope>NUCLEOTIDE SEQUENCE [LARGE SCALE GENOMIC DNA]</scope>
    <source>
        <strain evidence="10 11">IBT 35679</strain>
    </source>
</reference>
<evidence type="ECO:0000256" key="3">
    <source>
        <dbReference type="ARBA" id="ARBA00022737"/>
    </source>
</evidence>
<keyword evidence="3" id="KW-0677">Repeat</keyword>
<feature type="repeat" description="WD" evidence="7">
    <location>
        <begin position="1080"/>
        <end position="1121"/>
    </location>
</feature>
<evidence type="ECO:0000256" key="6">
    <source>
        <dbReference type="ARBA" id="ARBA00043913"/>
    </source>
</evidence>
<evidence type="ECO:0000313" key="11">
    <source>
        <dbReference type="Proteomes" id="UP001220324"/>
    </source>
</evidence>
<dbReference type="Pfam" id="PF24883">
    <property type="entry name" value="NPHP3_N"/>
    <property type="match status" value="1"/>
</dbReference>
<dbReference type="CDD" id="cd00200">
    <property type="entry name" value="WD40"/>
    <property type="match status" value="1"/>
</dbReference>
<dbReference type="GO" id="GO:0005741">
    <property type="term" value="C:mitochondrial outer membrane"/>
    <property type="evidence" value="ECO:0007669"/>
    <property type="project" value="UniProtKB-SubCell"/>
</dbReference>
<dbReference type="AlphaFoldDB" id="A0AAD6D223"/>
<evidence type="ECO:0000256" key="2">
    <source>
        <dbReference type="ARBA" id="ARBA00022574"/>
    </source>
</evidence>
<evidence type="ECO:0000256" key="4">
    <source>
        <dbReference type="ARBA" id="ARBA00038415"/>
    </source>
</evidence>
<dbReference type="Gene3D" id="2.130.10.10">
    <property type="entry name" value="YVTN repeat-like/Quinoprotein amine dehydrogenase"/>
    <property type="match status" value="3"/>
</dbReference>
<dbReference type="SMART" id="SM00320">
    <property type="entry name" value="WD40"/>
    <property type="match status" value="9"/>
</dbReference>
<dbReference type="InterPro" id="IPR011047">
    <property type="entry name" value="Quinoprotein_ADH-like_sf"/>
</dbReference>
<comment type="caution">
    <text evidence="10">The sequence shown here is derived from an EMBL/GenBank/DDBJ whole genome shotgun (WGS) entry which is preliminary data.</text>
</comment>
<evidence type="ECO:0000313" key="10">
    <source>
        <dbReference type="EMBL" id="KAJ5552241.1"/>
    </source>
</evidence>
<dbReference type="PRINTS" id="PR00320">
    <property type="entry name" value="GPROTEINBRPT"/>
</dbReference>
<keyword evidence="11" id="KW-1185">Reference proteome</keyword>
<dbReference type="PANTHER" id="PTHR22847">
    <property type="entry name" value="WD40 REPEAT PROTEIN"/>
    <property type="match status" value="1"/>
</dbReference>
<dbReference type="GO" id="GO:0005634">
    <property type="term" value="C:nucleus"/>
    <property type="evidence" value="ECO:0007669"/>
    <property type="project" value="TreeGrafter"/>
</dbReference>
<feature type="repeat" description="WD" evidence="7">
    <location>
        <begin position="955"/>
        <end position="995"/>
    </location>
</feature>
<dbReference type="PROSITE" id="PS50294">
    <property type="entry name" value="WD_REPEATS_REGION"/>
    <property type="match status" value="7"/>
</dbReference>
<dbReference type="InterPro" id="IPR031348">
    <property type="entry name" value="PigL_N"/>
</dbReference>
<dbReference type="EMBL" id="JAQIZZ010000002">
    <property type="protein sequence ID" value="KAJ5552241.1"/>
    <property type="molecule type" value="Genomic_DNA"/>
</dbReference>
<dbReference type="SUPFAM" id="SSF50998">
    <property type="entry name" value="Quinoprotein alcohol dehydrogenase-like"/>
    <property type="match status" value="2"/>
</dbReference>
<feature type="repeat" description="WD" evidence="7">
    <location>
        <begin position="996"/>
        <end position="1037"/>
    </location>
</feature>
<dbReference type="PROSITE" id="PS50082">
    <property type="entry name" value="WD_REPEATS_2"/>
    <property type="match status" value="8"/>
</dbReference>
<dbReference type="InterPro" id="IPR015943">
    <property type="entry name" value="WD40/YVTN_repeat-like_dom_sf"/>
</dbReference>
<organism evidence="10 11">
    <name type="scientific">Penicillium frequentans</name>
    <dbReference type="NCBI Taxonomy" id="3151616"/>
    <lineage>
        <taxon>Eukaryota</taxon>
        <taxon>Fungi</taxon>
        <taxon>Dikarya</taxon>
        <taxon>Ascomycota</taxon>
        <taxon>Pezizomycotina</taxon>
        <taxon>Eurotiomycetes</taxon>
        <taxon>Eurotiomycetidae</taxon>
        <taxon>Eurotiales</taxon>
        <taxon>Aspergillaceae</taxon>
        <taxon>Penicillium</taxon>
    </lineage>
</organism>
<dbReference type="GO" id="GO:1990234">
    <property type="term" value="C:transferase complex"/>
    <property type="evidence" value="ECO:0007669"/>
    <property type="project" value="UniProtKB-ARBA"/>
</dbReference>
<evidence type="ECO:0000256" key="7">
    <source>
        <dbReference type="PROSITE-ProRule" id="PRU00221"/>
    </source>
</evidence>
<name>A0AAD6D223_9EURO</name>
<dbReference type="InterPro" id="IPR007111">
    <property type="entry name" value="NACHT_NTPase"/>
</dbReference>
<evidence type="ECO:0000259" key="9">
    <source>
        <dbReference type="PROSITE" id="PS50837"/>
    </source>
</evidence>
<dbReference type="InterPro" id="IPR001680">
    <property type="entry name" value="WD40_rpt"/>
</dbReference>
<dbReference type="Gene3D" id="3.40.50.300">
    <property type="entry name" value="P-loop containing nucleotide triphosphate hydrolases"/>
    <property type="match status" value="1"/>
</dbReference>
<comment type="subcellular location">
    <subcellularLocation>
        <location evidence="1">Mitochondrion outer membrane</location>
        <topology evidence="1">Peripheral membrane protein</topology>
        <orientation evidence="1">Cytoplasmic side</orientation>
    </subcellularLocation>
</comment>
<dbReference type="PANTHER" id="PTHR22847:SF637">
    <property type="entry name" value="WD REPEAT DOMAIN 5B"/>
    <property type="match status" value="1"/>
</dbReference>
<evidence type="ECO:0000256" key="8">
    <source>
        <dbReference type="SAM" id="Coils"/>
    </source>
</evidence>
<dbReference type="Pfam" id="PF17111">
    <property type="entry name" value="PigL_N"/>
    <property type="match status" value="1"/>
</dbReference>
<gene>
    <name evidence="10" type="ORF">N7494_001619</name>
</gene>
<protein>
    <recommendedName>
        <fullName evidence="5">Mitochondrial division protein 1</fullName>
    </recommendedName>
</protein>
<comment type="similarity">
    <text evidence="4">Belongs to the WD repeat MDV1/CAF4 family.</text>
</comment>
<dbReference type="PROSITE" id="PS00678">
    <property type="entry name" value="WD_REPEATS_1"/>
    <property type="match status" value="2"/>
</dbReference>
<keyword evidence="2 7" id="KW-0853">WD repeat</keyword>
<feature type="repeat" description="WD" evidence="7">
    <location>
        <begin position="742"/>
        <end position="783"/>
    </location>
</feature>
<evidence type="ECO:0000256" key="5">
    <source>
        <dbReference type="ARBA" id="ARBA00039789"/>
    </source>
</evidence>
<dbReference type="InterPro" id="IPR056884">
    <property type="entry name" value="NPHP3-like_N"/>
</dbReference>
<keyword evidence="8" id="KW-0175">Coiled coil</keyword>
<dbReference type="InterPro" id="IPR020472">
    <property type="entry name" value="WD40_PAC1"/>
</dbReference>
<dbReference type="PROSITE" id="PS50837">
    <property type="entry name" value="NACHT"/>
    <property type="match status" value="1"/>
</dbReference>